<feature type="domain" description="HTH arsR-type" evidence="4">
    <location>
        <begin position="1"/>
        <end position="95"/>
    </location>
</feature>
<dbReference type="InterPro" id="IPR001845">
    <property type="entry name" value="HTH_ArsR_DNA-bd_dom"/>
</dbReference>
<proteinExistence type="predicted"/>
<evidence type="ECO:0000256" key="3">
    <source>
        <dbReference type="ARBA" id="ARBA00023163"/>
    </source>
</evidence>
<dbReference type="InterPro" id="IPR011991">
    <property type="entry name" value="ArsR-like_HTH"/>
</dbReference>
<evidence type="ECO:0000256" key="2">
    <source>
        <dbReference type="ARBA" id="ARBA00023125"/>
    </source>
</evidence>
<dbReference type="SMART" id="SM00418">
    <property type="entry name" value="HTH_ARSR"/>
    <property type="match status" value="1"/>
</dbReference>
<dbReference type="NCBIfam" id="NF033788">
    <property type="entry name" value="HTH_metalloreg"/>
    <property type="match status" value="1"/>
</dbReference>
<dbReference type="InterPro" id="IPR036388">
    <property type="entry name" value="WH-like_DNA-bd_sf"/>
</dbReference>
<name>A0A1V3A2I7_9GAMM</name>
<dbReference type="PANTHER" id="PTHR43132">
    <property type="entry name" value="ARSENICAL RESISTANCE OPERON REPRESSOR ARSR-RELATED"/>
    <property type="match status" value="1"/>
</dbReference>
<dbReference type="PANTHER" id="PTHR43132:SF2">
    <property type="entry name" value="ARSENICAL RESISTANCE OPERON REPRESSOR ARSR-RELATED"/>
    <property type="match status" value="1"/>
</dbReference>
<evidence type="ECO:0000259" key="4">
    <source>
        <dbReference type="PROSITE" id="PS50987"/>
    </source>
</evidence>
<keyword evidence="1" id="KW-0805">Transcription regulation</keyword>
<organism evidence="5 6">
    <name type="scientific">Thioalkalivibrio halophilus</name>
    <dbReference type="NCBI Taxonomy" id="252474"/>
    <lineage>
        <taxon>Bacteria</taxon>
        <taxon>Pseudomonadati</taxon>
        <taxon>Pseudomonadota</taxon>
        <taxon>Gammaproteobacteria</taxon>
        <taxon>Chromatiales</taxon>
        <taxon>Ectothiorhodospiraceae</taxon>
        <taxon>Thioalkalivibrio</taxon>
    </lineage>
</organism>
<dbReference type="GO" id="GO:0003677">
    <property type="term" value="F:DNA binding"/>
    <property type="evidence" value="ECO:0007669"/>
    <property type="project" value="UniProtKB-KW"/>
</dbReference>
<evidence type="ECO:0000256" key="1">
    <source>
        <dbReference type="ARBA" id="ARBA00023015"/>
    </source>
</evidence>
<accession>A0A1V3A2I7</accession>
<evidence type="ECO:0000313" key="5">
    <source>
        <dbReference type="EMBL" id="OOC11532.1"/>
    </source>
</evidence>
<dbReference type="AlphaFoldDB" id="A0A1V3A2I7"/>
<dbReference type="InterPro" id="IPR051011">
    <property type="entry name" value="Metal_resp_trans_reg"/>
</dbReference>
<keyword evidence="6" id="KW-1185">Reference proteome</keyword>
<dbReference type="InterPro" id="IPR036390">
    <property type="entry name" value="WH_DNA-bd_sf"/>
</dbReference>
<dbReference type="Proteomes" id="UP000189177">
    <property type="component" value="Unassembled WGS sequence"/>
</dbReference>
<dbReference type="SUPFAM" id="SSF46785">
    <property type="entry name" value="Winged helix' DNA-binding domain"/>
    <property type="match status" value="1"/>
</dbReference>
<protein>
    <submittedName>
        <fullName evidence="5">Transcriptional regulator</fullName>
    </submittedName>
</protein>
<dbReference type="RefSeq" id="WP_018947139.1">
    <property type="nucleotide sequence ID" value="NZ_MUZR01000001.1"/>
</dbReference>
<keyword evidence="3" id="KW-0804">Transcription</keyword>
<dbReference type="Gene3D" id="1.10.10.10">
    <property type="entry name" value="Winged helix-like DNA-binding domain superfamily/Winged helix DNA-binding domain"/>
    <property type="match status" value="1"/>
</dbReference>
<dbReference type="OrthoDB" id="5297460at2"/>
<keyword evidence="2" id="KW-0238">DNA-binding</keyword>
<dbReference type="Pfam" id="PF12840">
    <property type="entry name" value="HTH_20"/>
    <property type="match status" value="1"/>
</dbReference>
<dbReference type="EMBL" id="MUZR01000001">
    <property type="protein sequence ID" value="OOC11532.1"/>
    <property type="molecule type" value="Genomic_DNA"/>
</dbReference>
<dbReference type="PRINTS" id="PR00778">
    <property type="entry name" value="HTHARSR"/>
</dbReference>
<sequence>MDKLTATTMFESLASGVRLDIVRLLVSYGREGLVAGEIARELELPRTNLSFHLKTLTRAGLVTVTQEGRYQRYRADLAAMQDLVAYLTAHCCAAEGSDCDLAGESVCPEPTATVSTTRSVS</sequence>
<evidence type="ECO:0000313" key="6">
    <source>
        <dbReference type="Proteomes" id="UP000189177"/>
    </source>
</evidence>
<gene>
    <name evidence="5" type="ORF">B1A74_00015</name>
</gene>
<dbReference type="GO" id="GO:0003700">
    <property type="term" value="F:DNA-binding transcription factor activity"/>
    <property type="evidence" value="ECO:0007669"/>
    <property type="project" value="InterPro"/>
</dbReference>
<comment type="caution">
    <text evidence="5">The sequence shown here is derived from an EMBL/GenBank/DDBJ whole genome shotgun (WGS) entry which is preliminary data.</text>
</comment>
<reference evidence="5 6" key="1">
    <citation type="submission" date="2017-02" db="EMBL/GenBank/DDBJ databases">
        <title>Genomic diversity within the haloalkaliphilic genus Thioalkalivibrio.</title>
        <authorList>
            <person name="Ahn A.-C."/>
            <person name="Meier-Kolthoff J."/>
            <person name="Overmars L."/>
            <person name="Richter M."/>
            <person name="Woyke T."/>
            <person name="Sorokin D.Y."/>
            <person name="Muyzer G."/>
        </authorList>
    </citation>
    <scope>NUCLEOTIDE SEQUENCE [LARGE SCALE GENOMIC DNA]</scope>
    <source>
        <strain evidence="5 6">HL17</strain>
    </source>
</reference>
<dbReference type="STRING" id="252474.B1A74_00015"/>
<dbReference type="CDD" id="cd00090">
    <property type="entry name" value="HTH_ARSR"/>
    <property type="match status" value="1"/>
</dbReference>
<dbReference type="PROSITE" id="PS50987">
    <property type="entry name" value="HTH_ARSR_2"/>
    <property type="match status" value="1"/>
</dbReference>